<organism evidence="1 2">
    <name type="scientific">Musa troglodytarum</name>
    <name type="common">fe'i banana</name>
    <dbReference type="NCBI Taxonomy" id="320322"/>
    <lineage>
        <taxon>Eukaryota</taxon>
        <taxon>Viridiplantae</taxon>
        <taxon>Streptophyta</taxon>
        <taxon>Embryophyta</taxon>
        <taxon>Tracheophyta</taxon>
        <taxon>Spermatophyta</taxon>
        <taxon>Magnoliopsida</taxon>
        <taxon>Liliopsida</taxon>
        <taxon>Zingiberales</taxon>
        <taxon>Musaceae</taxon>
        <taxon>Musa</taxon>
    </lineage>
</organism>
<evidence type="ECO:0000313" key="2">
    <source>
        <dbReference type="Proteomes" id="UP001055439"/>
    </source>
</evidence>
<accession>A0A9E7F2C3</accession>
<protein>
    <submittedName>
        <fullName evidence="1">Uncharacterized protein</fullName>
    </submittedName>
</protein>
<keyword evidence="2" id="KW-1185">Reference proteome</keyword>
<dbReference type="EMBL" id="CP097504">
    <property type="protein sequence ID" value="URD87277.1"/>
    <property type="molecule type" value="Genomic_DNA"/>
</dbReference>
<dbReference type="PANTHER" id="PTHR31509">
    <property type="entry name" value="BPS1-LIKE PROTEIN"/>
    <property type="match status" value="1"/>
</dbReference>
<gene>
    <name evidence="1" type="ORF">MUK42_28439</name>
</gene>
<proteinExistence type="predicted"/>
<dbReference type="Proteomes" id="UP001055439">
    <property type="component" value="Chromosome 2"/>
</dbReference>
<dbReference type="OrthoDB" id="691840at2759"/>
<name>A0A9E7F2C3_9LILI</name>
<dbReference type="AlphaFoldDB" id="A0A9E7F2C3"/>
<reference evidence="1" key="1">
    <citation type="submission" date="2022-05" db="EMBL/GenBank/DDBJ databases">
        <title>The Musa troglodytarum L. genome provides insights into the mechanism of non-climacteric behaviour and enrichment of carotenoids.</title>
        <authorList>
            <person name="Wang J."/>
        </authorList>
    </citation>
    <scope>NUCLEOTIDE SEQUENCE</scope>
    <source>
        <tissue evidence="1">Leaf</tissue>
    </source>
</reference>
<evidence type="ECO:0000313" key="1">
    <source>
        <dbReference type="EMBL" id="URD87277.1"/>
    </source>
</evidence>
<sequence length="385" mass="42239">MKPSCGSVNGFYAFLAHGVDDLGRCLTSTNFMSVTFLQRCVALLRSVHSQFMGLVQKLHLPPGEKWLDEYMDESGRVWDACHVLKLGLASMESYCATGADMISILERHRSNPQLLRQAMRAISVCRRAAAGLQEENRVLTETRIEALSLRTGEKVPSESNLNGFNGFRGVLHAMRNVSSFLLMVLLWGLVHCWPCCSSSQAAADSSSSSSSSSFEPTYMLSIARLQQRVAGEIEGTGGRRQGVLLYEFRRARAATEELREGPGDGGEMEESLKLWFGLLRSGTDSIAGQLDDFLDEIVEGRKKLVDLCSHRKSSSCQQPPTTSHTYLEKHGHPTSGGCSLLAFSEIKTGRKEAGTQHHGSFRPVGADAEEMETMMGIDKPSEPAV</sequence>